<organism evidence="4 5">
    <name type="scientific">Caenorhabditis tropicalis</name>
    <dbReference type="NCBI Taxonomy" id="1561998"/>
    <lineage>
        <taxon>Eukaryota</taxon>
        <taxon>Metazoa</taxon>
        <taxon>Ecdysozoa</taxon>
        <taxon>Nematoda</taxon>
        <taxon>Chromadorea</taxon>
        <taxon>Rhabditida</taxon>
        <taxon>Rhabditina</taxon>
        <taxon>Rhabditomorpha</taxon>
        <taxon>Rhabditoidea</taxon>
        <taxon>Rhabditidae</taxon>
        <taxon>Peloderinae</taxon>
        <taxon>Caenorhabditis</taxon>
    </lineage>
</organism>
<sequence length="604" mass="69554">MENFCVDLRDKKHAKRYLEMNSPNRITANNLTPLSLDATSLIKYKLSDELLARVAASGSLRSSSCRSAVWRLVLRCLPYETKDWEISLSRSRNHYRVLKETHLIDPHDTKFSQDPELNNPLAPIEHNPWNTFFEDSDLRDIIGKDVSRTFPEIEFFQGSNIRQMMSDILLVYAKEHPFANYRQGMHEILAPLIFVIYLDNEAFQHAKENDELKMLTVEEEDILNCLFCKDYLEQDSYNLFCAVMLEVSRWYEDPSQSEATKSSITKEPYMRVQDLVPASRLMEDLVDIGNLLQEIDPTLAKHLSSLDIPPQLYGIRWLRLLFGREIPLHDLLFLWDVLLIDRPIAPLAKCIFVSLLVQIRHLLLVSDYGGCLQYLMRYPPIADIDSFVKLARHYRNPKKNAKPVLKSNNFSHITVAGSSHPNQTHRPSRPPPSCMGKDELESPPTILALAPVFQKVKNTIRDRSNTVSVPPSSKRSDEVRREPLRTTPKHENWAKEVQMMEEQVSTLQIRLNEQDMMCCQVSKALEVCAQDVRNAKSSEECITIAQTLLDLSKTLLSIKTVPVGTSPPRNEAKTQFEVNPKLYESPKIRKVNEMVDMKQKRPQL</sequence>
<feature type="compositionally biased region" description="Polar residues" evidence="2">
    <location>
        <begin position="416"/>
        <end position="425"/>
    </location>
</feature>
<dbReference type="PROSITE" id="PS50086">
    <property type="entry name" value="TBC_RABGAP"/>
    <property type="match status" value="1"/>
</dbReference>
<dbReference type="InterPro" id="IPR035969">
    <property type="entry name" value="Rab-GAP_TBC_sf"/>
</dbReference>
<dbReference type="SUPFAM" id="SSF47923">
    <property type="entry name" value="Ypt/Rab-GAP domain of gyp1p"/>
    <property type="match status" value="2"/>
</dbReference>
<dbReference type="PANTHER" id="PTHR22957:SF337">
    <property type="entry name" value="TBC1 DOMAIN FAMILY MEMBER 5"/>
    <property type="match status" value="1"/>
</dbReference>
<evidence type="ECO:0000256" key="1">
    <source>
        <dbReference type="ARBA" id="ARBA00022468"/>
    </source>
</evidence>
<dbReference type="Pfam" id="PF00566">
    <property type="entry name" value="RabGAP-TBC"/>
    <property type="match status" value="1"/>
</dbReference>
<dbReference type="AlphaFoldDB" id="A0A1I7T2I7"/>
<feature type="region of interest" description="Disordered" evidence="2">
    <location>
        <begin position="462"/>
        <end position="490"/>
    </location>
</feature>
<dbReference type="eggNOG" id="KOG1091">
    <property type="taxonomic scope" value="Eukaryota"/>
</dbReference>
<keyword evidence="1" id="KW-0343">GTPase activation</keyword>
<dbReference type="FunFam" id="1.10.472.80:FF:000038">
    <property type="entry name" value="TBC1 domain family member 5"/>
    <property type="match status" value="1"/>
</dbReference>
<evidence type="ECO:0000313" key="5">
    <source>
        <dbReference type="WBParaSite" id="Csp11.Scaffold478.g1799.t2"/>
    </source>
</evidence>
<dbReference type="GO" id="GO:0005096">
    <property type="term" value="F:GTPase activator activity"/>
    <property type="evidence" value="ECO:0007669"/>
    <property type="project" value="UniProtKB-KW"/>
</dbReference>
<dbReference type="Gene3D" id="1.10.472.80">
    <property type="entry name" value="Ypt/Rab-GAP domain of gyp1p, domain 3"/>
    <property type="match status" value="1"/>
</dbReference>
<proteinExistence type="predicted"/>
<accession>A0A1I7T2I7</accession>
<name>A0A1I7T2I7_9PELO</name>
<protein>
    <submittedName>
        <fullName evidence="5">Rab-GAP TBC domain-containing protein</fullName>
    </submittedName>
</protein>
<dbReference type="PANTHER" id="PTHR22957">
    <property type="entry name" value="TBC1 DOMAIN FAMILY MEMBER GTPASE-ACTIVATING PROTEIN"/>
    <property type="match status" value="1"/>
</dbReference>
<dbReference type="Gene3D" id="1.10.8.270">
    <property type="entry name" value="putative rabgap domain of human tbc1 domain family member 14 like domains"/>
    <property type="match status" value="1"/>
</dbReference>
<dbReference type="STRING" id="1561998.A0A1I7T2I7"/>
<evidence type="ECO:0000256" key="2">
    <source>
        <dbReference type="SAM" id="MobiDB-lite"/>
    </source>
</evidence>
<feature type="compositionally biased region" description="Basic and acidic residues" evidence="2">
    <location>
        <begin position="474"/>
        <end position="490"/>
    </location>
</feature>
<keyword evidence="4" id="KW-1185">Reference proteome</keyword>
<dbReference type="SMART" id="SM00164">
    <property type="entry name" value="TBC"/>
    <property type="match status" value="1"/>
</dbReference>
<dbReference type="Proteomes" id="UP000095282">
    <property type="component" value="Unplaced"/>
</dbReference>
<dbReference type="InterPro" id="IPR000195">
    <property type="entry name" value="Rab-GAP-TBC_dom"/>
</dbReference>
<evidence type="ECO:0000313" key="4">
    <source>
        <dbReference type="Proteomes" id="UP000095282"/>
    </source>
</evidence>
<reference evidence="5" key="1">
    <citation type="submission" date="2016-11" db="UniProtKB">
        <authorList>
            <consortium name="WormBaseParasite"/>
        </authorList>
    </citation>
    <scope>IDENTIFICATION</scope>
</reference>
<dbReference type="FunFam" id="1.10.8.270:FF:000139">
    <property type="entry name" value="Protein CBR-RBG-3"/>
    <property type="match status" value="1"/>
</dbReference>
<evidence type="ECO:0000259" key="3">
    <source>
        <dbReference type="PROSITE" id="PS50086"/>
    </source>
</evidence>
<dbReference type="WBParaSite" id="Csp11.Scaffold478.g1799.t2">
    <property type="protein sequence ID" value="Csp11.Scaffold478.g1799.t2"/>
    <property type="gene ID" value="Csp11.Scaffold478.g1799"/>
</dbReference>
<feature type="domain" description="Rab-GAP TBC" evidence="3">
    <location>
        <begin position="60"/>
        <end position="342"/>
    </location>
</feature>
<feature type="region of interest" description="Disordered" evidence="2">
    <location>
        <begin position="416"/>
        <end position="440"/>
    </location>
</feature>